<dbReference type="PANTHER" id="PTHR11575:SF24">
    <property type="entry name" value="5'-NUCLEOTIDASE"/>
    <property type="match status" value="1"/>
</dbReference>
<dbReference type="EMBL" id="JACHMC010000001">
    <property type="protein sequence ID" value="MBB4883464.1"/>
    <property type="molecule type" value="Genomic_DNA"/>
</dbReference>
<feature type="region of interest" description="Disordered" evidence="2">
    <location>
        <begin position="683"/>
        <end position="748"/>
    </location>
</feature>
<dbReference type="SUPFAM" id="SSF56300">
    <property type="entry name" value="Metallo-dependent phosphatases"/>
    <property type="match status" value="1"/>
</dbReference>
<reference evidence="6 7" key="1">
    <citation type="submission" date="2020-08" db="EMBL/GenBank/DDBJ databases">
        <title>Sequencing the genomes of 1000 actinobacteria strains.</title>
        <authorList>
            <person name="Klenk H.-P."/>
        </authorList>
    </citation>
    <scope>NUCLEOTIDE SEQUENCE [LARGE SCALE GENOMIC DNA]</scope>
    <source>
        <strain evidence="6 7">DSM 19079</strain>
    </source>
</reference>
<dbReference type="InterPro" id="IPR004843">
    <property type="entry name" value="Calcineurin-like_PHP"/>
</dbReference>
<dbReference type="EC" id="3.1.3.5" evidence="6"/>
<evidence type="ECO:0000313" key="6">
    <source>
        <dbReference type="EMBL" id="MBB4883464.1"/>
    </source>
</evidence>
<feature type="domain" description="Calcineurin-like phosphoesterase" evidence="4">
    <location>
        <begin position="39"/>
        <end position="261"/>
    </location>
</feature>
<dbReference type="RefSeq" id="WP_135030319.1">
    <property type="nucleotide sequence ID" value="NZ_BMLA01000008.1"/>
</dbReference>
<dbReference type="SUPFAM" id="SSF55816">
    <property type="entry name" value="5'-nucleotidase (syn. UDP-sugar hydrolase), C-terminal domain"/>
    <property type="match status" value="1"/>
</dbReference>
<feature type="compositionally biased region" description="Basic and acidic residues" evidence="2">
    <location>
        <begin position="738"/>
        <end position="748"/>
    </location>
</feature>
<evidence type="ECO:0000259" key="5">
    <source>
        <dbReference type="Pfam" id="PF02872"/>
    </source>
</evidence>
<keyword evidence="6" id="KW-0378">Hydrolase</keyword>
<protein>
    <submittedName>
        <fullName evidence="6">5'-nucleotidase</fullName>
        <ecNumber evidence="6">3.1.3.5</ecNumber>
    </submittedName>
</protein>
<dbReference type="InterPro" id="IPR036907">
    <property type="entry name" value="5'-Nucleotdase_C_sf"/>
</dbReference>
<evidence type="ECO:0000259" key="4">
    <source>
        <dbReference type="Pfam" id="PF00149"/>
    </source>
</evidence>
<dbReference type="GO" id="GO:0009166">
    <property type="term" value="P:nucleotide catabolic process"/>
    <property type="evidence" value="ECO:0007669"/>
    <property type="project" value="InterPro"/>
</dbReference>
<dbReference type="InterPro" id="IPR029052">
    <property type="entry name" value="Metallo-depent_PP-like"/>
</dbReference>
<evidence type="ECO:0000256" key="2">
    <source>
        <dbReference type="SAM" id="MobiDB-lite"/>
    </source>
</evidence>
<dbReference type="Proteomes" id="UP000560081">
    <property type="component" value="Unassembled WGS sequence"/>
</dbReference>
<feature type="domain" description="5'-Nucleotidase C-terminal" evidence="5">
    <location>
        <begin position="373"/>
        <end position="522"/>
    </location>
</feature>
<proteinExistence type="predicted"/>
<dbReference type="Pfam" id="PF02872">
    <property type="entry name" value="5_nucleotid_C"/>
    <property type="match status" value="1"/>
</dbReference>
<keyword evidence="1 3" id="KW-0732">Signal</keyword>
<accession>A0A4Y8X0V3</accession>
<sequence length="786" mass="82001">MSSLFRRHTLAAAACTTLVLAPAAPAFAVETAEGTQTISILSFNDFHGALSADYSGTQFADTVEDYRTAFEAEHGADSTLLTSAGDLIGGSASVSNVQQDEPTIRIMNALGLETLAAGNHEFDRGLDDLRDRVLPLADFPVLSANFVDPQTREPVLAASEIVEVEGVRVAVIGASPNELYATTTGAGLEGNLVLDMVEAVNAEAEAIAAAGTADVIVASYHDGAAGSGALEDETAAKALFDRMVNETSPLVDVIFNGHTHQLYQFETDNDGVARPVLQAGASGSHLAAVELTLDADGTVLATTSKLLERSTQDPAEAAAESAVTAEVYALEQEAVAVFEDMQSQVIADLDGSITTDYQKRLDAGGTWKAGGTRSAETTLGNWVANSIKHSVSAAQPEVDVAVVNPGGLRSELFVDRFNSNGVFTEKPEDLVGRLTMGEIMDVAPFGNTLTYFDIPGSSIKQALEQNWRDGERVFTLGWSEELTWTYDDSRPQGDKVTGVWLNGEPLEMDRMYTVAAQSFLADDTWVSLGDPTKAPDGYTAFAEGRENFVDLGVLDTTAVVSYARAQDAAEGAVSPDYAKKGVPVTGAPATVEAGQEIVLTLGDLVIDSDGAPAATSVAVSFVTADGETVELGTVEVPAGEESVTLSGITAPQDAGTGELVMTVSYEDGTTTVVRHALEVTAAAGEEPAEPTHPAQPTHPVHPTHPGQPADPADPAHPGQGHGPVKGDDHPGQGLGPVKGEENADEAHHTVPEKVQTGDDAAWPVAALAALGAGVLLTARRRLTTAR</sequence>
<organism evidence="6 7">
    <name type="scientific">Micrococcus flavus</name>
    <dbReference type="NCBI Taxonomy" id="384602"/>
    <lineage>
        <taxon>Bacteria</taxon>
        <taxon>Bacillati</taxon>
        <taxon>Actinomycetota</taxon>
        <taxon>Actinomycetes</taxon>
        <taxon>Micrococcales</taxon>
        <taxon>Micrococcaceae</taxon>
        <taxon>Micrococcus</taxon>
    </lineage>
</organism>
<dbReference type="GO" id="GO:0008253">
    <property type="term" value="F:5'-nucleotidase activity"/>
    <property type="evidence" value="ECO:0007669"/>
    <property type="project" value="UniProtKB-EC"/>
</dbReference>
<dbReference type="OrthoDB" id="1016457at2"/>
<evidence type="ECO:0000256" key="1">
    <source>
        <dbReference type="ARBA" id="ARBA00022729"/>
    </source>
</evidence>
<dbReference type="Gene3D" id="3.60.21.10">
    <property type="match status" value="1"/>
</dbReference>
<dbReference type="InterPro" id="IPR008334">
    <property type="entry name" value="5'-Nucleotdase_C"/>
</dbReference>
<dbReference type="Gene3D" id="3.90.780.10">
    <property type="entry name" value="5'-Nucleotidase, C-terminal domain"/>
    <property type="match status" value="1"/>
</dbReference>
<evidence type="ECO:0000256" key="3">
    <source>
        <dbReference type="SAM" id="SignalP"/>
    </source>
</evidence>
<keyword evidence="7" id="KW-1185">Reference proteome</keyword>
<dbReference type="AlphaFoldDB" id="A0A4Y8X0V3"/>
<feature type="signal peptide" evidence="3">
    <location>
        <begin position="1"/>
        <end position="28"/>
    </location>
</feature>
<evidence type="ECO:0000313" key="7">
    <source>
        <dbReference type="Proteomes" id="UP000560081"/>
    </source>
</evidence>
<dbReference type="InterPro" id="IPR006179">
    <property type="entry name" value="5_nucleotidase/apyrase"/>
</dbReference>
<gene>
    <name evidence="6" type="ORF">BJ976_001815</name>
</gene>
<dbReference type="PANTHER" id="PTHR11575">
    <property type="entry name" value="5'-NUCLEOTIDASE-RELATED"/>
    <property type="match status" value="1"/>
</dbReference>
<comment type="caution">
    <text evidence="6">The sequence shown here is derived from an EMBL/GenBank/DDBJ whole genome shotgun (WGS) entry which is preliminary data.</text>
</comment>
<dbReference type="PRINTS" id="PR01607">
    <property type="entry name" value="APYRASEFAMLY"/>
</dbReference>
<feature type="chain" id="PRO_5043355102" evidence="3">
    <location>
        <begin position="29"/>
        <end position="786"/>
    </location>
</feature>
<dbReference type="Pfam" id="PF00149">
    <property type="entry name" value="Metallophos"/>
    <property type="match status" value="1"/>
</dbReference>
<name>A0A4Y8X0V3_9MICC</name>